<dbReference type="Proteomes" id="UP001318040">
    <property type="component" value="Chromosome 22"/>
</dbReference>
<evidence type="ECO:0000313" key="7">
    <source>
        <dbReference type="Proteomes" id="UP001318040"/>
    </source>
</evidence>
<evidence type="ECO:0000313" key="8">
    <source>
        <dbReference type="RefSeq" id="XP_032814572.1"/>
    </source>
</evidence>
<evidence type="ECO:0000259" key="6">
    <source>
        <dbReference type="PROSITE" id="PS50009"/>
    </source>
</evidence>
<keyword evidence="7" id="KW-1185">Reference proteome</keyword>
<dbReference type="InterPro" id="IPR001895">
    <property type="entry name" value="RASGEF_cat_dom"/>
</dbReference>
<dbReference type="SUPFAM" id="SSF48366">
    <property type="entry name" value="Ras GEF"/>
    <property type="match status" value="1"/>
</dbReference>
<dbReference type="PANTHER" id="PTHR14247:SF8">
    <property type="entry name" value="RAS-GEF DOMAIN-CONTAINING PROTEIN"/>
    <property type="match status" value="1"/>
</dbReference>
<dbReference type="PROSITE" id="PS51257">
    <property type="entry name" value="PROKAR_LIPOPROTEIN"/>
    <property type="match status" value="1"/>
</dbReference>
<dbReference type="InterPro" id="IPR023578">
    <property type="entry name" value="Ras_GEF_dom_sf"/>
</dbReference>
<dbReference type="FunFam" id="3.30.505.10:FF:000013">
    <property type="entry name" value="SH2 domain-containing protein 3C isoform X1"/>
    <property type="match status" value="1"/>
</dbReference>
<evidence type="ECO:0000256" key="4">
    <source>
        <dbReference type="SAM" id="MobiDB-lite"/>
    </source>
</evidence>
<dbReference type="SMART" id="SM00252">
    <property type="entry name" value="SH2"/>
    <property type="match status" value="1"/>
</dbReference>
<dbReference type="InterPro" id="IPR036964">
    <property type="entry name" value="RASGEF_cat_dom_sf"/>
</dbReference>
<name>A0AAJ7TB28_PETMA</name>
<dbReference type="PROSITE" id="PS50009">
    <property type="entry name" value="RASGEF_CAT"/>
    <property type="match status" value="1"/>
</dbReference>
<dbReference type="Gene3D" id="1.10.840.10">
    <property type="entry name" value="Ras guanine-nucleotide exchange factors catalytic domain"/>
    <property type="match status" value="1"/>
</dbReference>
<proteinExistence type="predicted"/>
<evidence type="ECO:0000256" key="1">
    <source>
        <dbReference type="ARBA" id="ARBA00022999"/>
    </source>
</evidence>
<feature type="domain" description="Ras-GEF" evidence="6">
    <location>
        <begin position="495"/>
        <end position="766"/>
    </location>
</feature>
<evidence type="ECO:0000259" key="5">
    <source>
        <dbReference type="PROSITE" id="PS50001"/>
    </source>
</evidence>
<dbReference type="AlphaFoldDB" id="A0AAJ7TB28"/>
<dbReference type="GO" id="GO:0007264">
    <property type="term" value="P:small GTPase-mediated signal transduction"/>
    <property type="evidence" value="ECO:0007669"/>
    <property type="project" value="InterPro"/>
</dbReference>
<dbReference type="GO" id="GO:0001784">
    <property type="term" value="F:phosphotyrosine residue binding"/>
    <property type="evidence" value="ECO:0007669"/>
    <property type="project" value="InterPro"/>
</dbReference>
<dbReference type="InterPro" id="IPR000980">
    <property type="entry name" value="SH2"/>
</dbReference>
<dbReference type="GO" id="GO:0005085">
    <property type="term" value="F:guanyl-nucleotide exchange factor activity"/>
    <property type="evidence" value="ECO:0007669"/>
    <property type="project" value="UniProtKB-KW"/>
</dbReference>
<evidence type="ECO:0000256" key="3">
    <source>
        <dbReference type="PROSITE-ProRule" id="PRU00191"/>
    </source>
</evidence>
<dbReference type="Pfam" id="PF00017">
    <property type="entry name" value="SH2"/>
    <property type="match status" value="1"/>
</dbReference>
<dbReference type="CDD" id="cd10337">
    <property type="entry name" value="SH2_BCAR3"/>
    <property type="match status" value="1"/>
</dbReference>
<feature type="domain" description="SH2" evidence="5">
    <location>
        <begin position="64"/>
        <end position="175"/>
    </location>
</feature>
<dbReference type="PROSITE" id="PS50001">
    <property type="entry name" value="SH2"/>
    <property type="match status" value="1"/>
</dbReference>
<sequence>MSSQKCSFWQALSAASCCFYRSSCVQVQFTTKERCLMEGSSEKLRKELEEELKLGSDDIRSHAWYHGCIPREVAERALGNDGDFLIRDSVSSPGNFVLTCRWGAAPLHFKIHRELLASVAPISTARASPLVTGRSRVQYRFEQECFDSVPALVRFHVGNRRPISAQTGAVVARPVNRTVPLRYLEARYGGGGGAGEGAARGRTLGGSPAPQGGHAQHPLAKRLSLNMGDAAGQDGSPASLVRAKEKSGSHPTNLDHLQEKHRHLPTHQSESHLPLGQRGRAAGGAGSDKTPALLSPLFRTGSEPVLSPTFQRRVGPDGASLAPAFEGAPPASSSSCSSFSAAGARSGLRGSDGQLNGKPPPKPCRAPSVIISADPEATGGHYCELRPVPLSGAGTPASRKRGHVERLVAEEVAAAREAARRSETNFSVLEGERTNARVTRLADGKKADEELFVPEVETESAFQPGSFRSPLLPADNKPLDTAVLRLVKEAFGEHDARTIAGHITAIDCQVARVVGVTEERRRRMGVSSGLELLTLPHGHQLRKDLMERFHTLAIGIAVDVLGCTGNLRDRVALLHKTVQLAVELRSSFGNLFGFAAVMRALDLPQVTRLEQTWAALRQQHTESAIAYEKKLKPFLKSLNEGKEGLPLSNTTIPHIVPLLQLLERPCGGLAQDGPPEPWEGPDHGLGAVLRHLENGRSVAANARIYSTNADAKLAGAVRDERLLDVFRTEFMLKLLWGSKGAEVAQSERYDKFEQILNVLSKRLEPPVKQSEL</sequence>
<dbReference type="PANTHER" id="PTHR14247">
    <property type="entry name" value="BREAST CANCER ANTI-ESTROGEN RESISTANCE PROTEIN 3 HOMOLOG-LIKE PROTEIN"/>
    <property type="match status" value="1"/>
</dbReference>
<accession>A0AAJ7TB28</accession>
<dbReference type="RefSeq" id="XP_032814572.1">
    <property type="nucleotide sequence ID" value="XM_032958681.1"/>
</dbReference>
<feature type="region of interest" description="Disordered" evidence="4">
    <location>
        <begin position="190"/>
        <end position="368"/>
    </location>
</feature>
<dbReference type="SUPFAM" id="SSF55550">
    <property type="entry name" value="SH2 domain"/>
    <property type="match status" value="1"/>
</dbReference>
<organism evidence="7 8">
    <name type="scientific">Petromyzon marinus</name>
    <name type="common">Sea lamprey</name>
    <dbReference type="NCBI Taxonomy" id="7757"/>
    <lineage>
        <taxon>Eukaryota</taxon>
        <taxon>Metazoa</taxon>
        <taxon>Chordata</taxon>
        <taxon>Craniata</taxon>
        <taxon>Vertebrata</taxon>
        <taxon>Cyclostomata</taxon>
        <taxon>Hyperoartia</taxon>
        <taxon>Petromyzontiformes</taxon>
        <taxon>Petromyzontidae</taxon>
        <taxon>Petromyzon</taxon>
    </lineage>
</organism>
<protein>
    <submittedName>
        <fullName evidence="8">Breast cancer anti-estrogen resistance protein 3-like isoform X1</fullName>
    </submittedName>
</protein>
<dbReference type="SMART" id="SM00147">
    <property type="entry name" value="RasGEF"/>
    <property type="match status" value="1"/>
</dbReference>
<keyword evidence="1 3" id="KW-0727">SH2 domain</keyword>
<dbReference type="InterPro" id="IPR036860">
    <property type="entry name" value="SH2_dom_sf"/>
</dbReference>
<dbReference type="KEGG" id="pmrn:116944857"/>
<keyword evidence="2" id="KW-0344">Guanine-nucleotide releasing factor</keyword>
<feature type="compositionally biased region" description="Low complexity" evidence="4">
    <location>
        <begin position="327"/>
        <end position="353"/>
    </location>
</feature>
<dbReference type="FunFam" id="1.10.840.10:FF:000007">
    <property type="entry name" value="SH2 domain containing 3C (Predicted)"/>
    <property type="match status" value="1"/>
</dbReference>
<dbReference type="InterPro" id="IPR044102">
    <property type="entry name" value="SH2_SHEP1/BCAR3/NSP1"/>
</dbReference>
<reference evidence="8" key="1">
    <citation type="submission" date="2025-08" db="UniProtKB">
        <authorList>
            <consortium name="RefSeq"/>
        </authorList>
    </citation>
    <scope>IDENTIFICATION</scope>
    <source>
        <tissue evidence="8">Sperm</tissue>
    </source>
</reference>
<dbReference type="Pfam" id="PF00617">
    <property type="entry name" value="RasGEF"/>
    <property type="match status" value="1"/>
</dbReference>
<gene>
    <name evidence="8" type="primary">LOC116944857</name>
</gene>
<dbReference type="InterPro" id="IPR051853">
    <property type="entry name" value="SH2-Ras-GEF_adapter"/>
</dbReference>
<dbReference type="Gene3D" id="3.30.505.10">
    <property type="entry name" value="SH2 domain"/>
    <property type="match status" value="1"/>
</dbReference>
<evidence type="ECO:0000256" key="2">
    <source>
        <dbReference type="PROSITE-ProRule" id="PRU00168"/>
    </source>
</evidence>